<evidence type="ECO:0000256" key="1">
    <source>
        <dbReference type="ARBA" id="ARBA00022603"/>
    </source>
</evidence>
<dbReference type="RefSeq" id="WP_179425117.1">
    <property type="nucleotide sequence ID" value="NZ_JACBZP010000001.1"/>
</dbReference>
<dbReference type="Proteomes" id="UP000539111">
    <property type="component" value="Unassembled WGS sequence"/>
</dbReference>
<feature type="domain" description="Methyltransferase" evidence="4">
    <location>
        <begin position="41"/>
        <end position="137"/>
    </location>
</feature>
<evidence type="ECO:0000259" key="4">
    <source>
        <dbReference type="Pfam" id="PF13649"/>
    </source>
</evidence>
<dbReference type="PANTHER" id="PTHR43464:SF19">
    <property type="entry name" value="UBIQUINONE BIOSYNTHESIS O-METHYLTRANSFERASE, MITOCHONDRIAL"/>
    <property type="match status" value="1"/>
</dbReference>
<evidence type="ECO:0000313" key="6">
    <source>
        <dbReference type="Proteomes" id="UP000539111"/>
    </source>
</evidence>
<dbReference type="EMBL" id="JACBZP010000001">
    <property type="protein sequence ID" value="NYI66019.1"/>
    <property type="molecule type" value="Genomic_DNA"/>
</dbReference>
<dbReference type="GO" id="GO:0008168">
    <property type="term" value="F:methyltransferase activity"/>
    <property type="evidence" value="ECO:0007669"/>
    <property type="project" value="UniProtKB-KW"/>
</dbReference>
<dbReference type="CDD" id="cd02440">
    <property type="entry name" value="AdoMet_MTases"/>
    <property type="match status" value="1"/>
</dbReference>
<gene>
    <name evidence="5" type="ORF">BJY26_000325</name>
</gene>
<accession>A0A7Z0A7T6</accession>
<evidence type="ECO:0000256" key="2">
    <source>
        <dbReference type="ARBA" id="ARBA00022679"/>
    </source>
</evidence>
<evidence type="ECO:0000256" key="3">
    <source>
        <dbReference type="ARBA" id="ARBA00022691"/>
    </source>
</evidence>
<dbReference type="Gene3D" id="3.40.50.150">
    <property type="entry name" value="Vaccinia Virus protein VP39"/>
    <property type="match status" value="1"/>
</dbReference>
<evidence type="ECO:0000313" key="5">
    <source>
        <dbReference type="EMBL" id="NYI66019.1"/>
    </source>
</evidence>
<dbReference type="GO" id="GO:0032259">
    <property type="term" value="P:methylation"/>
    <property type="evidence" value="ECO:0007669"/>
    <property type="project" value="UniProtKB-KW"/>
</dbReference>
<dbReference type="InterPro" id="IPR041698">
    <property type="entry name" value="Methyltransf_25"/>
</dbReference>
<comment type="caution">
    <text evidence="5">The sequence shown here is derived from an EMBL/GenBank/DDBJ whole genome shotgun (WGS) entry which is preliminary data.</text>
</comment>
<organism evidence="5 6">
    <name type="scientific">Spelaeicoccus albus</name>
    <dbReference type="NCBI Taxonomy" id="1280376"/>
    <lineage>
        <taxon>Bacteria</taxon>
        <taxon>Bacillati</taxon>
        <taxon>Actinomycetota</taxon>
        <taxon>Actinomycetes</taxon>
        <taxon>Micrococcales</taxon>
        <taxon>Brevibacteriaceae</taxon>
        <taxon>Spelaeicoccus</taxon>
    </lineage>
</organism>
<dbReference type="InterPro" id="IPR029063">
    <property type="entry name" value="SAM-dependent_MTases_sf"/>
</dbReference>
<dbReference type="SUPFAM" id="SSF53335">
    <property type="entry name" value="S-adenosyl-L-methionine-dependent methyltransferases"/>
    <property type="match status" value="1"/>
</dbReference>
<protein>
    <submittedName>
        <fullName evidence="5">SAM-dependent methyltransferase</fullName>
    </submittedName>
</protein>
<reference evidence="5 6" key="1">
    <citation type="submission" date="2020-07" db="EMBL/GenBank/DDBJ databases">
        <title>Sequencing the genomes of 1000 actinobacteria strains.</title>
        <authorList>
            <person name="Klenk H.-P."/>
        </authorList>
    </citation>
    <scope>NUCLEOTIDE SEQUENCE [LARGE SCALE GENOMIC DNA]</scope>
    <source>
        <strain evidence="5 6">DSM 26341</strain>
    </source>
</reference>
<keyword evidence="6" id="KW-1185">Reference proteome</keyword>
<dbReference type="PANTHER" id="PTHR43464">
    <property type="entry name" value="METHYLTRANSFERASE"/>
    <property type="match status" value="1"/>
</dbReference>
<keyword evidence="2 5" id="KW-0808">Transferase</keyword>
<sequence>MPDAIFSHPRVAHVYDPLDPDRSDLNTYLDVVDEFEATAALDVGCGTGTLACCLAARELRVVGVDPARASVEVAQMKANADKVDWVVGIALDVAAVATYQGRFDLATMTANVAQVFLGDDEWHSNLKAIRSCLRPGGHLAFESRNPADRAWERWTKEQTRQLVEVDGEGPVEDWVQVTSVNDELVTFNSPTIFHADGQRVDSTSTLRFRTEEELRESLVRAGFADIEVRDLPYAPGRGWLIVAAAPDPERN</sequence>
<keyword evidence="1 5" id="KW-0489">Methyltransferase</keyword>
<dbReference type="AlphaFoldDB" id="A0A7Z0A7T6"/>
<dbReference type="Pfam" id="PF13649">
    <property type="entry name" value="Methyltransf_25"/>
    <property type="match status" value="1"/>
</dbReference>
<keyword evidence="3" id="KW-0949">S-adenosyl-L-methionine</keyword>
<proteinExistence type="predicted"/>
<name>A0A7Z0A7T6_9MICO</name>